<dbReference type="InterPro" id="IPR057581">
    <property type="entry name" value="Phage_ssDNA_bind"/>
</dbReference>
<accession>A0A8S5P836</accession>
<evidence type="ECO:0000313" key="2">
    <source>
        <dbReference type="EMBL" id="DAE02585.1"/>
    </source>
</evidence>
<dbReference type="Pfam" id="PF24083">
    <property type="entry name" value="Phage_ssDNA_bind"/>
    <property type="match status" value="1"/>
</dbReference>
<dbReference type="EMBL" id="BK015347">
    <property type="protein sequence ID" value="DAE02585.1"/>
    <property type="molecule type" value="Genomic_DNA"/>
</dbReference>
<reference evidence="2" key="1">
    <citation type="journal article" date="2021" name="Proc. Natl. Acad. Sci. U.S.A.">
        <title>A Catalog of Tens of Thousands of Viruses from Human Metagenomes Reveals Hidden Associations with Chronic Diseases.</title>
        <authorList>
            <person name="Tisza M.J."/>
            <person name="Buck C.B."/>
        </authorList>
    </citation>
    <scope>NUCLEOTIDE SEQUENCE</scope>
    <source>
        <strain evidence="2">CtmYS12</strain>
    </source>
</reference>
<name>A0A8S5P836_9CAUD</name>
<proteinExistence type="predicted"/>
<protein>
    <recommendedName>
        <fullName evidence="1">Putative phage ssDNA-binding domain-containing protein</fullName>
    </recommendedName>
</protein>
<sequence length="163" mass="18665">MELTFAPRGILQIDDADITYRNFRGEGSLYNREGDRNFSLIIPSTEIADALASNVNEYGVGWNVRIKPPREEGDNPFITLKVNVKFNEYGPHIFLHTGNHVTELDEESVSCLDMIDIERVDLDISPSDRVVNGKPYRTAYVRTMHVVQKIDRFEGRYGNNNEE</sequence>
<feature type="domain" description="Putative phage ssDNA-binding" evidence="1">
    <location>
        <begin position="11"/>
        <end position="159"/>
    </location>
</feature>
<organism evidence="2">
    <name type="scientific">Siphoviridae sp. ctmYS12</name>
    <dbReference type="NCBI Taxonomy" id="2825652"/>
    <lineage>
        <taxon>Viruses</taxon>
        <taxon>Duplodnaviria</taxon>
        <taxon>Heunggongvirae</taxon>
        <taxon>Uroviricota</taxon>
        <taxon>Caudoviricetes</taxon>
    </lineage>
</organism>
<evidence type="ECO:0000259" key="1">
    <source>
        <dbReference type="Pfam" id="PF24083"/>
    </source>
</evidence>